<name>A0A5E4BAG7_MARMO</name>
<feature type="binding site" evidence="7">
    <location>
        <position position="75"/>
    </location>
    <ligand>
        <name>Ca(2+)</name>
        <dbReference type="ChEBI" id="CHEBI:29108"/>
        <label>1</label>
    </ligand>
</feature>
<evidence type="ECO:0000313" key="13">
    <source>
        <dbReference type="Proteomes" id="UP000335636"/>
    </source>
</evidence>
<feature type="site" description="Essential for stabilizing binding to COTL1" evidence="8">
    <location>
        <position position="99"/>
    </location>
</feature>
<keyword evidence="7" id="KW-0479">Metal-binding</keyword>
<evidence type="ECO:0000313" key="12">
    <source>
        <dbReference type="EMBL" id="VTJ65950.1"/>
    </source>
</evidence>
<comment type="pathway">
    <text evidence="2">Lipid metabolism.</text>
</comment>
<comment type="caution">
    <text evidence="9">Lacks conserved residue(s) required for the propagation of feature annotation.</text>
</comment>
<dbReference type="GO" id="GO:0016702">
    <property type="term" value="F:oxidoreductase activity, acting on single donors with incorporation of molecular oxygen, incorporation of two atoms of oxygen"/>
    <property type="evidence" value="ECO:0007669"/>
    <property type="project" value="InterPro"/>
</dbReference>
<dbReference type="Gene3D" id="2.60.60.20">
    <property type="entry name" value="PLAT/LH2 domain"/>
    <property type="match status" value="1"/>
</dbReference>
<dbReference type="Proteomes" id="UP000335636">
    <property type="component" value="Unassembled WGS sequence"/>
</dbReference>
<dbReference type="InterPro" id="IPR000907">
    <property type="entry name" value="LipOase"/>
</dbReference>
<sequence>MGKYVIRVATGDSLLAGSTNLVQLWLVGEHGEADLGKLLGPLREKKTEVEIDVPFYLGCLLLVKLHKHKSRLNFDWFCKWITVQGPGNQGEVLFPCYSWIQDDRILCLPEGTALSVSDDPQNLFKKYREQELEDRRKAYRLKNLAIKGILDLAN</sequence>
<reference evidence="12" key="1">
    <citation type="submission" date="2019-04" db="EMBL/GenBank/DDBJ databases">
        <authorList>
            <person name="Alioto T."/>
            <person name="Alioto T."/>
        </authorList>
    </citation>
    <scope>NUCLEOTIDE SEQUENCE [LARGE SCALE GENOMIC DNA]</scope>
</reference>
<dbReference type="GO" id="GO:0005737">
    <property type="term" value="C:cytoplasm"/>
    <property type="evidence" value="ECO:0007669"/>
    <property type="project" value="UniProtKB-SubCell"/>
</dbReference>
<keyword evidence="6" id="KW-0443">Lipid metabolism</keyword>
<feature type="binding site" evidence="7">
    <location>
        <position position="17"/>
    </location>
    <ligand>
        <name>Ca(2+)</name>
        <dbReference type="ChEBI" id="CHEBI:29108"/>
        <label>1</label>
    </ligand>
</feature>
<accession>A0A5E4BAG7</accession>
<protein>
    <recommendedName>
        <fullName evidence="14">PLAT domain-containing protein</fullName>
    </recommendedName>
</protein>
<dbReference type="SUPFAM" id="SSF49723">
    <property type="entry name" value="Lipase/lipooxygenase domain (PLAT/LH2 domain)"/>
    <property type="match status" value="1"/>
</dbReference>
<dbReference type="Pfam" id="PF01477">
    <property type="entry name" value="PLAT"/>
    <property type="match status" value="1"/>
</dbReference>
<evidence type="ECO:0000256" key="9">
    <source>
        <dbReference type="PROSITE-ProRule" id="PRU00152"/>
    </source>
</evidence>
<evidence type="ECO:0000256" key="8">
    <source>
        <dbReference type="PIRSR" id="PIRSR601885-3"/>
    </source>
</evidence>
<feature type="domain" description="PLAT" evidence="10">
    <location>
        <begin position="2"/>
        <end position="114"/>
    </location>
</feature>
<dbReference type="InterPro" id="IPR001024">
    <property type="entry name" value="PLAT/LH2_dom"/>
</dbReference>
<keyword evidence="5" id="KW-0223">Dioxygenase</keyword>
<dbReference type="InterPro" id="IPR013819">
    <property type="entry name" value="LipOase_C"/>
</dbReference>
<keyword evidence="7" id="KW-0106">Calcium</keyword>
<dbReference type="PRINTS" id="PR00467">
    <property type="entry name" value="MAMLPOXGNASE"/>
</dbReference>
<keyword evidence="5" id="KW-0560">Oxidoreductase</keyword>
<dbReference type="SMART" id="SM00308">
    <property type="entry name" value="LH2"/>
    <property type="match status" value="1"/>
</dbReference>
<dbReference type="AlphaFoldDB" id="A0A5E4BAG7"/>
<evidence type="ECO:0000259" key="11">
    <source>
        <dbReference type="PROSITE" id="PS51393"/>
    </source>
</evidence>
<evidence type="ECO:0000256" key="3">
    <source>
        <dbReference type="ARBA" id="ARBA00009419"/>
    </source>
</evidence>
<comment type="subcellular location">
    <subcellularLocation>
        <location evidence="1">Cytoplasm</location>
    </subcellularLocation>
</comment>
<dbReference type="PROSITE" id="PS51393">
    <property type="entry name" value="LIPOXYGENASE_3"/>
    <property type="match status" value="1"/>
</dbReference>
<keyword evidence="13" id="KW-1185">Reference proteome</keyword>
<dbReference type="PANTHER" id="PTHR11771">
    <property type="entry name" value="LIPOXYGENASE"/>
    <property type="match status" value="1"/>
</dbReference>
<dbReference type="EMBL" id="CABDUW010000331">
    <property type="protein sequence ID" value="VTJ65950.1"/>
    <property type="molecule type" value="Genomic_DNA"/>
</dbReference>
<evidence type="ECO:0008006" key="14">
    <source>
        <dbReference type="Google" id="ProtNLM"/>
    </source>
</evidence>
<comment type="similarity">
    <text evidence="3">Belongs to the lipoxygenase family.</text>
</comment>
<feature type="domain" description="Lipoxygenase" evidence="11">
    <location>
        <begin position="114"/>
        <end position="154"/>
    </location>
</feature>
<dbReference type="PROSITE" id="PS50095">
    <property type="entry name" value="PLAT"/>
    <property type="match status" value="1"/>
</dbReference>
<evidence type="ECO:0000256" key="7">
    <source>
        <dbReference type="PIRSR" id="PIRSR601885-2"/>
    </source>
</evidence>
<dbReference type="GO" id="GO:0005506">
    <property type="term" value="F:iron ion binding"/>
    <property type="evidence" value="ECO:0007669"/>
    <property type="project" value="InterPro"/>
</dbReference>
<comment type="caution">
    <text evidence="12">The sequence shown here is derived from an EMBL/GenBank/DDBJ whole genome shotgun (WGS) entry which is preliminary data.</text>
</comment>
<evidence type="ECO:0000256" key="1">
    <source>
        <dbReference type="ARBA" id="ARBA00004496"/>
    </source>
</evidence>
<evidence type="ECO:0000256" key="2">
    <source>
        <dbReference type="ARBA" id="ARBA00005189"/>
    </source>
</evidence>
<organism evidence="12 13">
    <name type="scientific">Marmota monax</name>
    <name type="common">Woodchuck</name>
    <dbReference type="NCBI Taxonomy" id="9995"/>
    <lineage>
        <taxon>Eukaryota</taxon>
        <taxon>Metazoa</taxon>
        <taxon>Chordata</taxon>
        <taxon>Craniata</taxon>
        <taxon>Vertebrata</taxon>
        <taxon>Euteleostomi</taxon>
        <taxon>Mammalia</taxon>
        <taxon>Eutheria</taxon>
        <taxon>Euarchontoglires</taxon>
        <taxon>Glires</taxon>
        <taxon>Rodentia</taxon>
        <taxon>Sciuromorpha</taxon>
        <taxon>Sciuridae</taxon>
        <taxon>Xerinae</taxon>
        <taxon>Marmotini</taxon>
        <taxon>Marmota</taxon>
    </lineage>
</organism>
<dbReference type="InterPro" id="IPR036392">
    <property type="entry name" value="PLAT/LH2_dom_sf"/>
</dbReference>
<dbReference type="GO" id="GO:0034440">
    <property type="term" value="P:lipid oxidation"/>
    <property type="evidence" value="ECO:0007669"/>
    <property type="project" value="InterPro"/>
</dbReference>
<evidence type="ECO:0000259" key="10">
    <source>
        <dbReference type="PROSITE" id="PS50095"/>
    </source>
</evidence>
<keyword evidence="4" id="KW-0963">Cytoplasm</keyword>
<gene>
    <name evidence="12" type="ORF">MONAX_5E030512</name>
</gene>
<dbReference type="InterPro" id="IPR001885">
    <property type="entry name" value="LipOase_mml"/>
</dbReference>
<evidence type="ECO:0000256" key="6">
    <source>
        <dbReference type="ARBA" id="ARBA00023098"/>
    </source>
</evidence>
<proteinExistence type="inferred from homology"/>
<evidence type="ECO:0000256" key="4">
    <source>
        <dbReference type="ARBA" id="ARBA00022490"/>
    </source>
</evidence>
<evidence type="ECO:0000256" key="5">
    <source>
        <dbReference type="ARBA" id="ARBA00022964"/>
    </source>
</evidence>